<keyword evidence="4" id="KW-0732">Signal</keyword>
<dbReference type="EMBL" id="JAABNT010000003">
    <property type="protein sequence ID" value="NEK22099.1"/>
    <property type="molecule type" value="Genomic_DNA"/>
</dbReference>
<dbReference type="Proteomes" id="UP000468591">
    <property type="component" value="Unassembled WGS sequence"/>
</dbReference>
<dbReference type="EC" id="3.5.1.28" evidence="2"/>
<dbReference type="AlphaFoldDB" id="A0A6P0C7E7"/>
<dbReference type="Gene3D" id="2.60.40.3500">
    <property type="match status" value="1"/>
</dbReference>
<reference evidence="6 7" key="1">
    <citation type="submission" date="2020-01" db="EMBL/GenBank/DDBJ databases">
        <title>Sulfitobacter sediminilitoris sp. nov., isolated from a tidal flat.</title>
        <authorList>
            <person name="Park S."/>
            <person name="Yoon J.-H."/>
        </authorList>
    </citation>
    <scope>NUCLEOTIDE SEQUENCE [LARGE SCALE GENOMIC DNA]</scope>
    <source>
        <strain evidence="6 7">JBTF-M27</strain>
    </source>
</reference>
<evidence type="ECO:0000256" key="2">
    <source>
        <dbReference type="ARBA" id="ARBA00011901"/>
    </source>
</evidence>
<dbReference type="InterPro" id="IPR002508">
    <property type="entry name" value="MurNAc-LAA_cat"/>
</dbReference>
<gene>
    <name evidence="6" type="ORF">GV827_06765</name>
</gene>
<dbReference type="Pfam" id="PF01520">
    <property type="entry name" value="Amidase_3"/>
    <property type="match status" value="1"/>
</dbReference>
<keyword evidence="3" id="KW-0378">Hydrolase</keyword>
<feature type="domain" description="MurNAc-LAA" evidence="5">
    <location>
        <begin position="235"/>
        <end position="390"/>
    </location>
</feature>
<keyword evidence="7" id="KW-1185">Reference proteome</keyword>
<dbReference type="CDD" id="cd02696">
    <property type="entry name" value="MurNAc-LAA"/>
    <property type="match status" value="1"/>
</dbReference>
<feature type="chain" id="PRO_5026957931" description="N-acetylmuramoyl-L-alanine amidase" evidence="4">
    <location>
        <begin position="22"/>
        <end position="405"/>
    </location>
</feature>
<dbReference type="InterPro" id="IPR050695">
    <property type="entry name" value="N-acetylmuramoyl_amidase_3"/>
</dbReference>
<accession>A0A6P0C7E7</accession>
<dbReference type="RefSeq" id="WP_164353028.1">
    <property type="nucleotide sequence ID" value="NZ_JAABNT010000003.1"/>
</dbReference>
<name>A0A6P0C7E7_9RHOB</name>
<evidence type="ECO:0000313" key="7">
    <source>
        <dbReference type="Proteomes" id="UP000468591"/>
    </source>
</evidence>
<evidence type="ECO:0000256" key="4">
    <source>
        <dbReference type="SAM" id="SignalP"/>
    </source>
</evidence>
<dbReference type="PANTHER" id="PTHR30404:SF0">
    <property type="entry name" value="N-ACETYLMURAMOYL-L-ALANINE AMIDASE AMIC"/>
    <property type="match status" value="1"/>
</dbReference>
<dbReference type="Gene3D" id="3.40.630.40">
    <property type="entry name" value="Zn-dependent exopeptidases"/>
    <property type="match status" value="1"/>
</dbReference>
<dbReference type="GO" id="GO:0008745">
    <property type="term" value="F:N-acetylmuramoyl-L-alanine amidase activity"/>
    <property type="evidence" value="ECO:0007669"/>
    <property type="project" value="UniProtKB-EC"/>
</dbReference>
<comment type="catalytic activity">
    <reaction evidence="1">
        <text>Hydrolyzes the link between N-acetylmuramoyl residues and L-amino acid residues in certain cell-wall glycopeptides.</text>
        <dbReference type="EC" id="3.5.1.28"/>
    </reaction>
</comment>
<protein>
    <recommendedName>
        <fullName evidence="2">N-acetylmuramoyl-L-alanine amidase</fullName>
        <ecNumber evidence="2">3.5.1.28</ecNumber>
    </recommendedName>
</protein>
<dbReference type="Pfam" id="PF11741">
    <property type="entry name" value="AMIN"/>
    <property type="match status" value="1"/>
</dbReference>
<dbReference type="PANTHER" id="PTHR30404">
    <property type="entry name" value="N-ACETYLMURAMOYL-L-ALANINE AMIDASE"/>
    <property type="match status" value="1"/>
</dbReference>
<dbReference type="InterPro" id="IPR021731">
    <property type="entry name" value="AMIN_dom"/>
</dbReference>
<evidence type="ECO:0000313" key="6">
    <source>
        <dbReference type="EMBL" id="NEK22099.1"/>
    </source>
</evidence>
<comment type="caution">
    <text evidence="6">The sequence shown here is derived from an EMBL/GenBank/DDBJ whole genome shotgun (WGS) entry which is preliminary data.</text>
</comment>
<feature type="signal peptide" evidence="4">
    <location>
        <begin position="1"/>
        <end position="21"/>
    </location>
</feature>
<evidence type="ECO:0000259" key="5">
    <source>
        <dbReference type="SMART" id="SM00646"/>
    </source>
</evidence>
<organism evidence="6 7">
    <name type="scientific">Sulfitobacter sediminilitoris</name>
    <dbReference type="NCBI Taxonomy" id="2698830"/>
    <lineage>
        <taxon>Bacteria</taxon>
        <taxon>Pseudomonadati</taxon>
        <taxon>Pseudomonadota</taxon>
        <taxon>Alphaproteobacteria</taxon>
        <taxon>Rhodobacterales</taxon>
        <taxon>Roseobacteraceae</taxon>
        <taxon>Sulfitobacter</taxon>
    </lineage>
</organism>
<dbReference type="GO" id="GO:0009253">
    <property type="term" value="P:peptidoglycan catabolic process"/>
    <property type="evidence" value="ECO:0007669"/>
    <property type="project" value="InterPro"/>
</dbReference>
<evidence type="ECO:0000256" key="3">
    <source>
        <dbReference type="ARBA" id="ARBA00022801"/>
    </source>
</evidence>
<dbReference type="SMART" id="SM00646">
    <property type="entry name" value="Ami_3"/>
    <property type="match status" value="1"/>
</dbReference>
<sequence>MIRAILKLLAVMLTCAQMAGAQELSAIARVNPTESEISDGWFGRTQITIALSQGVPFRVFLLDNPARLVVDFREADWSGVRPEMILAEPGRITDIRFGAFRPGWSRLVADLAEPMVPTEIGMPVNAASGAATLEIELKKADAETYAAAAGAPSDPAWAIALTKPPAPQNPDADRFVVAIDPGHGGIDPGAEREGVAEKDLMLSFARGLREALLRSGVTAVLTREDDVFVALETRVAIAHQARADIFISLHADILSQGGAKGATVYTLSEEASDAATAHLAARHNRSDIIAGADLTGSDDQVAGILLDLARQETEPRSAELAQVLVEGMARSGGPMNRRPLRKAGFSVLKSADIPSVLVEVGFLSSERDLKNLRDPVWRSVMINAMADAILAWRDQDAARAPLVRQ</sequence>
<evidence type="ECO:0000256" key="1">
    <source>
        <dbReference type="ARBA" id="ARBA00001561"/>
    </source>
</evidence>
<proteinExistence type="predicted"/>
<dbReference type="GO" id="GO:0030288">
    <property type="term" value="C:outer membrane-bounded periplasmic space"/>
    <property type="evidence" value="ECO:0007669"/>
    <property type="project" value="TreeGrafter"/>
</dbReference>
<dbReference type="SUPFAM" id="SSF53187">
    <property type="entry name" value="Zn-dependent exopeptidases"/>
    <property type="match status" value="1"/>
</dbReference>